<keyword evidence="4 9" id="KW-0863">Zinc-finger</keyword>
<dbReference type="SUPFAM" id="SSF57845">
    <property type="entry name" value="B-box zinc-binding domain"/>
    <property type="match status" value="5"/>
</dbReference>
<feature type="domain" description="B30.2/SPRY" evidence="15">
    <location>
        <begin position="2183"/>
        <end position="2378"/>
    </location>
</feature>
<feature type="domain" description="Ig-like" evidence="16">
    <location>
        <begin position="2939"/>
        <end position="3056"/>
    </location>
</feature>
<feature type="transmembrane region" description="Helical" evidence="12">
    <location>
        <begin position="3268"/>
        <end position="3288"/>
    </location>
</feature>
<dbReference type="Pfam" id="PF07654">
    <property type="entry name" value="C1-set"/>
    <property type="match status" value="2"/>
</dbReference>
<dbReference type="EMBL" id="OW240918">
    <property type="protein sequence ID" value="CAH2307807.1"/>
    <property type="molecule type" value="Genomic_DNA"/>
</dbReference>
<evidence type="ECO:0000313" key="17">
    <source>
        <dbReference type="EMBL" id="CAH2307807.1"/>
    </source>
</evidence>
<keyword evidence="3" id="KW-0479">Metal-binding</keyword>
<keyword evidence="12" id="KW-1133">Transmembrane helix</keyword>
<evidence type="ECO:0000256" key="8">
    <source>
        <dbReference type="ARBA" id="ARBA00023054"/>
    </source>
</evidence>
<dbReference type="InterPro" id="IPR001841">
    <property type="entry name" value="Znf_RING"/>
</dbReference>
<dbReference type="SMART" id="SM00407">
    <property type="entry name" value="IGc1"/>
    <property type="match status" value="2"/>
</dbReference>
<evidence type="ECO:0000256" key="11">
    <source>
        <dbReference type="SAM" id="MobiDB-lite"/>
    </source>
</evidence>
<keyword evidence="18" id="KW-1185">Reference proteome</keyword>
<keyword evidence="12" id="KW-0812">Transmembrane</keyword>
<feature type="domain" description="B30.2/SPRY" evidence="15">
    <location>
        <begin position="2759"/>
        <end position="2959"/>
    </location>
</feature>
<feature type="domain" description="B box-type" evidence="14">
    <location>
        <begin position="649"/>
        <end position="690"/>
    </location>
</feature>
<dbReference type="PROSITE" id="PS50089">
    <property type="entry name" value="ZF_RING_2"/>
    <property type="match status" value="5"/>
</dbReference>
<dbReference type="GO" id="GO:0005737">
    <property type="term" value="C:cytoplasm"/>
    <property type="evidence" value="ECO:0007669"/>
    <property type="project" value="UniProtKB-ARBA"/>
</dbReference>
<feature type="domain" description="RING-type" evidence="13">
    <location>
        <begin position="2436"/>
        <end position="2479"/>
    </location>
</feature>
<dbReference type="InterPro" id="IPR001870">
    <property type="entry name" value="B30.2/SPRY"/>
</dbReference>
<evidence type="ECO:0000256" key="10">
    <source>
        <dbReference type="SAM" id="Coils"/>
    </source>
</evidence>
<feature type="coiled-coil region" evidence="10">
    <location>
        <begin position="1147"/>
        <end position="1246"/>
    </location>
</feature>
<dbReference type="InterPro" id="IPR013783">
    <property type="entry name" value="Ig-like_fold"/>
</dbReference>
<dbReference type="PANTHER" id="PTHR25465:SF58">
    <property type="entry name" value="MGC79670 PROTEIN"/>
    <property type="match status" value="1"/>
</dbReference>
<evidence type="ECO:0000256" key="5">
    <source>
        <dbReference type="ARBA" id="ARBA00022786"/>
    </source>
</evidence>
<keyword evidence="8 10" id="KW-0175">Coiled coil</keyword>
<dbReference type="Pfam" id="PF13445">
    <property type="entry name" value="zf-RING_UBOX"/>
    <property type="match status" value="5"/>
</dbReference>
<reference evidence="17" key="1">
    <citation type="submission" date="2022-03" db="EMBL/GenBank/DDBJ databases">
        <authorList>
            <person name="Alioto T."/>
            <person name="Alioto T."/>
            <person name="Gomez Garrido J."/>
        </authorList>
    </citation>
    <scope>NUCLEOTIDE SEQUENCE</scope>
</reference>
<dbReference type="Gene3D" id="2.60.120.920">
    <property type="match status" value="5"/>
</dbReference>
<feature type="coiled-coil region" evidence="10">
    <location>
        <begin position="2597"/>
        <end position="2642"/>
    </location>
</feature>
<dbReference type="SMART" id="SM00406">
    <property type="entry name" value="IGv"/>
    <property type="match status" value="1"/>
</dbReference>
<dbReference type="InterPro" id="IPR003877">
    <property type="entry name" value="SPRY_dom"/>
</dbReference>
<dbReference type="Gene3D" id="2.60.40.10">
    <property type="entry name" value="Immunoglobulins"/>
    <property type="match status" value="3"/>
</dbReference>
<dbReference type="CDD" id="cd19769">
    <property type="entry name" value="Bbox2_TRIM16-like"/>
    <property type="match status" value="5"/>
</dbReference>
<feature type="domain" description="Ig-like" evidence="16">
    <location>
        <begin position="3158"/>
        <end position="3252"/>
    </location>
</feature>
<evidence type="ECO:0000256" key="9">
    <source>
        <dbReference type="PROSITE-ProRule" id="PRU00024"/>
    </source>
</evidence>
<dbReference type="InterPro" id="IPR003006">
    <property type="entry name" value="Ig/MHC_CS"/>
</dbReference>
<dbReference type="PROSITE" id="PS00518">
    <property type="entry name" value="ZF_RING_1"/>
    <property type="match status" value="5"/>
</dbReference>
<dbReference type="InterPro" id="IPR036179">
    <property type="entry name" value="Ig-like_dom_sf"/>
</dbReference>
<protein>
    <submittedName>
        <fullName evidence="17">E3 ubiquitin ISG15 ligase TRIM25-like</fullName>
    </submittedName>
</protein>
<dbReference type="InterPro" id="IPR013106">
    <property type="entry name" value="Ig_V-set"/>
</dbReference>
<feature type="domain" description="B box-type" evidence="14">
    <location>
        <begin position="1098"/>
        <end position="1139"/>
    </location>
</feature>
<keyword evidence="6" id="KW-0862">Zinc</keyword>
<evidence type="ECO:0000259" key="15">
    <source>
        <dbReference type="PROSITE" id="PS50188"/>
    </source>
</evidence>
<dbReference type="InterPro" id="IPR000315">
    <property type="entry name" value="Znf_B-box"/>
</dbReference>
<keyword evidence="7" id="KW-0391">Immunity</keyword>
<comment type="similarity">
    <text evidence="1">Belongs to the immunoglobulin superfamily. BTN/MOG family.</text>
</comment>
<keyword evidence="5" id="KW-0833">Ubl conjugation pathway</keyword>
<feature type="domain" description="RING-type" evidence="13">
    <location>
        <begin position="12"/>
        <end position="55"/>
    </location>
</feature>
<dbReference type="SMART" id="SM00409">
    <property type="entry name" value="IG"/>
    <property type="match status" value="1"/>
</dbReference>
<evidence type="ECO:0000313" key="18">
    <source>
        <dbReference type="Proteomes" id="UP001295444"/>
    </source>
</evidence>
<feature type="coiled-coil region" evidence="10">
    <location>
        <begin position="2031"/>
        <end position="2130"/>
    </location>
</feature>
<gene>
    <name evidence="17" type="ORF">PECUL_23A013603</name>
</gene>
<dbReference type="PROSITE" id="PS50835">
    <property type="entry name" value="IG_LIKE"/>
    <property type="match status" value="3"/>
</dbReference>
<dbReference type="SUPFAM" id="SSF57850">
    <property type="entry name" value="RING/U-box"/>
    <property type="match status" value="5"/>
</dbReference>
<feature type="domain" description="RING-type" evidence="13">
    <location>
        <begin position="526"/>
        <end position="569"/>
    </location>
</feature>
<proteinExistence type="inferred from homology"/>
<dbReference type="InterPro" id="IPR007110">
    <property type="entry name" value="Ig-like_dom"/>
</dbReference>
<dbReference type="PRINTS" id="PR01407">
    <property type="entry name" value="BUTYPHLNCDUF"/>
</dbReference>
<feature type="domain" description="B box-type" evidence="14">
    <location>
        <begin position="1982"/>
        <end position="2023"/>
    </location>
</feature>
<dbReference type="Gene3D" id="4.10.830.40">
    <property type="match status" value="1"/>
</dbReference>
<dbReference type="SMART" id="SM00449">
    <property type="entry name" value="SPRY"/>
    <property type="match status" value="5"/>
</dbReference>
<dbReference type="PROSITE" id="PS50119">
    <property type="entry name" value="ZF_BBOX"/>
    <property type="match status" value="5"/>
</dbReference>
<evidence type="ECO:0000256" key="1">
    <source>
        <dbReference type="ARBA" id="ARBA00007591"/>
    </source>
</evidence>
<evidence type="ECO:0000256" key="12">
    <source>
        <dbReference type="SAM" id="Phobius"/>
    </source>
</evidence>
<evidence type="ECO:0000256" key="4">
    <source>
        <dbReference type="ARBA" id="ARBA00022771"/>
    </source>
</evidence>
<dbReference type="SUPFAM" id="SSF48726">
    <property type="entry name" value="Immunoglobulin"/>
    <property type="match status" value="3"/>
</dbReference>
<keyword evidence="2" id="KW-0399">Innate immunity</keyword>
<dbReference type="Pfam" id="PF00643">
    <property type="entry name" value="zf-B_box"/>
    <property type="match status" value="5"/>
</dbReference>
<feature type="domain" description="B box-type" evidence="14">
    <location>
        <begin position="135"/>
        <end position="176"/>
    </location>
</feature>
<dbReference type="InterPro" id="IPR003597">
    <property type="entry name" value="Ig_C1-set"/>
</dbReference>
<dbReference type="InterPro" id="IPR027370">
    <property type="entry name" value="Znf-RING_euk"/>
</dbReference>
<dbReference type="Pfam" id="PF25600">
    <property type="entry name" value="TRIM_CC"/>
    <property type="match status" value="3"/>
</dbReference>
<feature type="domain" description="RING-type" evidence="13">
    <location>
        <begin position="1859"/>
        <end position="1902"/>
    </location>
</feature>
<dbReference type="GO" id="GO:0045087">
    <property type="term" value="P:innate immune response"/>
    <property type="evidence" value="ECO:0007669"/>
    <property type="project" value="UniProtKB-KW"/>
</dbReference>
<dbReference type="Pfam" id="PF13765">
    <property type="entry name" value="PRY"/>
    <property type="match status" value="2"/>
</dbReference>
<feature type="domain" description="B30.2/SPRY" evidence="15">
    <location>
        <begin position="337"/>
        <end position="546"/>
    </location>
</feature>
<dbReference type="SMART" id="SM00502">
    <property type="entry name" value="BBC"/>
    <property type="match status" value="5"/>
</dbReference>
<dbReference type="SMART" id="SM00184">
    <property type="entry name" value="RING"/>
    <property type="match status" value="5"/>
</dbReference>
<dbReference type="InterPro" id="IPR003879">
    <property type="entry name" value="Butyrophylin_SPRY"/>
</dbReference>
<evidence type="ECO:0000256" key="3">
    <source>
        <dbReference type="ARBA" id="ARBA00022723"/>
    </source>
</evidence>
<evidence type="ECO:0000259" key="13">
    <source>
        <dbReference type="PROSITE" id="PS50089"/>
    </source>
</evidence>
<dbReference type="Pfam" id="PF00622">
    <property type="entry name" value="SPRY"/>
    <property type="match status" value="5"/>
</dbReference>
<dbReference type="PROSITE" id="PS50188">
    <property type="entry name" value="B302_SPRY"/>
    <property type="match status" value="5"/>
</dbReference>
<dbReference type="SMART" id="SM00336">
    <property type="entry name" value="BBOX"/>
    <property type="match status" value="5"/>
</dbReference>
<dbReference type="SUPFAM" id="SSF49899">
    <property type="entry name" value="Concanavalin A-like lectins/glucanases"/>
    <property type="match status" value="5"/>
</dbReference>
<accession>A0AAD1WG57</accession>
<dbReference type="InterPro" id="IPR013083">
    <property type="entry name" value="Znf_RING/FYVE/PHD"/>
</dbReference>
<evidence type="ECO:0000259" key="16">
    <source>
        <dbReference type="PROSITE" id="PS50835"/>
    </source>
</evidence>
<dbReference type="Gene3D" id="3.30.160.60">
    <property type="entry name" value="Classic Zinc Finger"/>
    <property type="match status" value="5"/>
</dbReference>
<dbReference type="InterPro" id="IPR051051">
    <property type="entry name" value="E3_ubiq-ligase_TRIM/RNF"/>
</dbReference>
<dbReference type="PROSITE" id="PS00290">
    <property type="entry name" value="IG_MHC"/>
    <property type="match status" value="2"/>
</dbReference>
<dbReference type="GO" id="GO:0008270">
    <property type="term" value="F:zinc ion binding"/>
    <property type="evidence" value="ECO:0007669"/>
    <property type="project" value="UniProtKB-KW"/>
</dbReference>
<sequence length="3513" mass="398614">MESSDLREELNCSVCLNIYTDPVMLSCGHNFCRVCIGKVLDKQAGAGVYTCPECRAEYQERPALQRNRTLNNIAERFVSTQPKKEEATVFCTYCVQASVPALKTCLQCETSLCDNHLKIHNKTVDHVLIEPTTSLKDRKCSIHNEVLKHYCCDDAVAICTSCYLAKEHKGHEVEPLNETSTKKKAKLRNVLEKLTSKRKVAERQTGHLQVCKNKLQEKSAGLTKKVTAMFKDMRKKIKNLEKQILSQISIQEKQGSLQISELIQQLEIESEELARKISHIDELCNMDDPLTVLQGWKSYISDYCDIEGNNEDQEIDCGNISVADEFDEGHLSVTIHTALDDFITRVKRKGYVAKSDLLIDENTSVEDIAVSSDLKSASRSRVNRSSLQKRERFESCQVLSNLSVSSGQHYWELEISDTGIWRIGVAYPSLNREGDQFRIGDNNKSWCLYMFDKDYSVIHNAEEKSLRLDSHPDSCSSDRHDEGRVYRMVENEARFTPKVLGELRCVGVDECVERMASADLREELNCSVCLSIYTDPVMLNCGHNFCRVCIGNVLDTQEGAGVYTCPDCRAEFQERPVLQRNLKLCNIAECYLSAQPEKEDSGIFCTYCVHTPVHAAKTCLHCEASLCDVHLSVHSKSAEHVLTDPISSLENRKCSVHKEPLKYYCSQDTTCVCTSCMILGEHKGHQVCTLSEASGKEKEKMRNVLEKLTLKLEETKINLQNLQERKSEVQDKAAGVTERVSAFFRDIRKQLESLEKRIQSEISRQEEQISLRVSDLTHRLEIKKEDLTRKMGHIEELCNMMDPLTVLQGWQADSADFNDTEDDEETDRDNDTSSAVGDLDEVLVSLTLQRSLNDVIDDVMIMNGLHVPVVSDLLLDVNTAANDVSVSEDLKTISTSNHREKRRAIVLAVSGDTAKAKETQVIKKVLKMPHSGHRTAHRPVLKMPHLKYRSVNALQSGQSLETWMASADLREELNCSVCLNIYTDPVMLSCGHNFCRVCIGNVLDTQEGAGVYTCPECRAEFQERPVLQRNLKLCNIAECYLSAQPEKEDSGIFCTYCVHTPVPAAKTCLLCEASLCDVHLSVHSKSAEHVLTDPISSLENRKCSVHKEPLKYYCSQDSTCVCTSCMILGDHRGHQVCTLSEASGKEKEKMRNVLEKLTLKLEETKIHLQNLQERKSEVQDKAAGVTERVSAFFRDIRKQLESLENRIQSEISRQEEQISLRVSDLIRRLEIKKEDLTRKMGHIEELCNMTDPLTVLQGWQADNDEETDRDNDTSSAVVDLDEVLVSLTLQRSLNDVIDDVMIMNRLHVPEVSDLLLDVNTAANDVSVSGDLKTISMSDVKLYRSQRPERFLNYQAFSKRTFMSGQHYWEVETSDTGLSRVGLSYPSIERKGGNSIIGNNNKSWCLYMHHKGYMAKYDSISHQLLPAPSCHRFGIYLDYEAGRLSFYELCDPVRHLYTFTATFTEPLHVAFKMGVGELTHWRLEELRHVCTGTSKKRIQSEISRQEEQISLRVSHLTHRLEIKKEDLTRKMGHIEELCNMMDPLTVLQGWQADSADFNDTEDEDDKETDRDYDTFSAVEDLDEVLVSLMLHCELNDVIADVTIKNGLHVPEVSDLLLDVNTAASDVSVSEDLKTISRSDEKLNRPQRPDRFLNYQAFSKRTFLSGRHYWEVETSETGYCRVGISYPTIEKKRSNSIIGNNNKSWCLHLYNNEHFVLHGLNFYELNCEPSCHRFGIYLDYEAGRLSFYELCDPVRHLYTFTAAFTEPLHAGFMQMMMMTALLNSEFMMMMLTRTCRRPDHMHDRGDRGDIIGLALEKEYAERREERWPLVGETPLPSHSIVAALLSLVRMASADLREELNCSVCLSIYTDPVMMSCGHNFCRVCIGNVLDTQEGDGVYTCPDCRAQFEERPVLQRNLKLRNITECFLSPQPEKEDSGIFCTYCVHTPVPAAKTCLHCEASLCDIHLSVHSKSAEHVLTDPISSLENRKCSVHKEPLKYYCSQDATSVCTSCMILGDHKGHQVCTLSEASGKEKEKIRNVLEKLTLKLEETKINLQNLQERKSEVQDKAAGVTERVSAFFRDIRKQLESLENRIQSEISRQEEQISLRVSDLIRRLEIKKEDLTRKMGHIEELCNMTDPLTVLQGWQADSADFNETEKETDRDNDTSSAVGDLDEVLVSLTLQRSLNDVIADVIIKNGLHVPEVSDLLLDVNTAASDVSVSGDLKTISTSDEQLNRRHRFLNFQAFSKGTFLSGRHYWELETSDTGLSRIGVSHPSIEKKGSNSYIGNNNKSWCLYIYNKGYDVLHDSKPYQLLPAPSCHRFGIYLDYEAGRLSFYELCDPVRHLHTFTITFTEPLHAGFMVYDKGRLGCEVSIRTCAAIATGQGGQGQRTQGREIQKKFCKSLRGTLPSVPSLCLTLHMSQPTVSSKGGREGTYELNCSICLNIYTDPVTLSCGHNFCRACIRKALYTQDGTGVYSCPECRAEFEERPILQRNMKLCNIAECFLTAQPEKEDSRIFCTYCVHTPVPAAKTCLLCESSLCDVHLSVHSKSAEHVLTDPISSLENRKCSIHNELLKYYCLQDENCICVSCCVFGEHRGHHVELMTEAFEKKKEKLRNYLERLCLSKDKAEERVQSLQEQRRVVHDKASSITEHVTSLFMDIRMELEALEKKVLREISRQNEKISFQISDLIQQLHIKKEELSRKMCHVDMLCNMTDPLMVLKGISRAGNNGEIWGEDQKRDDKKVFVVDDLDEVLISATLREALADIVGGIRRGTPVPEVSDVSLDVNTAANSVVISGDLKTASWSDISQGRPKTPKRFITFCQVLSNEHFSSGQHYWEVETSELGNWRVGMAYPSIERKGDQSSLGYNDKSWCLRICKKDYSVIHDSKETILTPECSLKKLGIYLDYDGGRLSFYQLCNTITHLHTFNATFTEPLHFAFIEPQAWHGGVGVALELKAPSTYKAIVGSETMIPCTLTVDRPTVNPRFLVIFWYFQGKEVLSYDDTMTRTDDRFSINTTRIIDGDVSLYISRVTVTDSGLYTCVVIYSPNKKGMNVSLTVEALPKVTITRRTGVMNKESVLNCSVIGFYPMDIDIKWLKNGETLYNYRVFTPQRNPDDTYSVHSTVSIIPTEEDRNQTFSCRVQHESLSKPLQEDFKLVYGAPPMITIISKTAVMNKESILRSTVTGFCPVNIDIKWLRNGEILNNDTVSTPQMNIDNTYSVNSTVTIIPSEEDRTQTFSCWVQHESLSGPLQKDFTLEYTADKGSETKIIHIQYSVAMAFIALIILYIWIKYKNLKKMNNRRSFHMKYPESFSAGSCPAQPQSVERVVQGEEHVVAQPVELGALQIAERNREGRINGLYERMKRSKNKKGKKENIESSVMCNDTVNQALRGEEADAETETPSVSCDERKTETGKETHIHPPGRETKEEAIQTEPEPLNEARRYNVERLEYPYEDILDELQHFMEDGNLNNSLEPYLIGGYRTLGVSNIKEENEIDFKMGDSGINTAYGSLVDDEEFF</sequence>
<dbReference type="InterPro" id="IPR017907">
    <property type="entry name" value="Znf_RING_CS"/>
</dbReference>
<dbReference type="InterPro" id="IPR006574">
    <property type="entry name" value="PRY"/>
</dbReference>
<name>A0AAD1WG57_PELCU</name>
<dbReference type="InterPro" id="IPR013320">
    <property type="entry name" value="ConA-like_dom_sf"/>
</dbReference>
<dbReference type="InterPro" id="IPR003599">
    <property type="entry name" value="Ig_sub"/>
</dbReference>
<feature type="coiled-coil region" evidence="10">
    <location>
        <begin position="698"/>
        <end position="768"/>
    </location>
</feature>
<evidence type="ECO:0000256" key="7">
    <source>
        <dbReference type="ARBA" id="ARBA00022859"/>
    </source>
</evidence>
<dbReference type="InterPro" id="IPR043136">
    <property type="entry name" value="B30.2/SPRY_sf"/>
</dbReference>
<feature type="domain" description="B30.2/SPRY" evidence="15">
    <location>
        <begin position="1292"/>
        <end position="1495"/>
    </location>
</feature>
<dbReference type="PANTHER" id="PTHR25465">
    <property type="entry name" value="B-BOX DOMAIN CONTAINING"/>
    <property type="match status" value="1"/>
</dbReference>
<dbReference type="Gene3D" id="3.30.40.10">
    <property type="entry name" value="Zinc/RING finger domain, C3HC4 (zinc finger)"/>
    <property type="match status" value="5"/>
</dbReference>
<evidence type="ECO:0000256" key="6">
    <source>
        <dbReference type="ARBA" id="ARBA00022833"/>
    </source>
</evidence>
<evidence type="ECO:0000259" key="14">
    <source>
        <dbReference type="PROSITE" id="PS50119"/>
    </source>
</evidence>
<organism evidence="17 18">
    <name type="scientific">Pelobates cultripes</name>
    <name type="common">Western spadefoot toad</name>
    <dbReference type="NCBI Taxonomy" id="61616"/>
    <lineage>
        <taxon>Eukaryota</taxon>
        <taxon>Metazoa</taxon>
        <taxon>Chordata</taxon>
        <taxon>Craniata</taxon>
        <taxon>Vertebrata</taxon>
        <taxon>Euteleostomi</taxon>
        <taxon>Amphibia</taxon>
        <taxon>Batrachia</taxon>
        <taxon>Anura</taxon>
        <taxon>Pelobatoidea</taxon>
        <taxon>Pelobatidae</taxon>
        <taxon>Pelobates</taxon>
    </lineage>
</organism>
<dbReference type="InterPro" id="IPR058030">
    <property type="entry name" value="TRIM8/14/16/25/29/45/65_CC"/>
</dbReference>
<feature type="compositionally biased region" description="Basic and acidic residues" evidence="11">
    <location>
        <begin position="3401"/>
        <end position="3417"/>
    </location>
</feature>
<feature type="domain" description="RING-type" evidence="13">
    <location>
        <begin position="975"/>
        <end position="1018"/>
    </location>
</feature>
<dbReference type="InterPro" id="IPR003649">
    <property type="entry name" value="Bbox_C"/>
</dbReference>
<dbReference type="Pfam" id="PF07686">
    <property type="entry name" value="V-set"/>
    <property type="match status" value="1"/>
</dbReference>
<feature type="domain" description="B box-type" evidence="14">
    <location>
        <begin position="2559"/>
        <end position="2600"/>
    </location>
</feature>
<dbReference type="SMART" id="SM00589">
    <property type="entry name" value="PRY"/>
    <property type="match status" value="5"/>
</dbReference>
<dbReference type="CDD" id="cd16597">
    <property type="entry name" value="RING-HC_TRIM25_C-IV"/>
    <property type="match status" value="3"/>
</dbReference>
<feature type="region of interest" description="Disordered" evidence="11">
    <location>
        <begin position="3387"/>
        <end position="3417"/>
    </location>
</feature>
<feature type="domain" description="B30.2/SPRY" evidence="15">
    <location>
        <begin position="1593"/>
        <end position="1789"/>
    </location>
</feature>
<dbReference type="CDD" id="cd12891">
    <property type="entry name" value="SPRY_PRY_C-I_2"/>
    <property type="match status" value="4"/>
</dbReference>
<feature type="domain" description="Ig-like" evidence="16">
    <location>
        <begin position="3059"/>
        <end position="3148"/>
    </location>
</feature>
<feature type="coiled-coil region" evidence="10">
    <location>
        <begin position="177"/>
        <end position="283"/>
    </location>
</feature>
<keyword evidence="12" id="KW-0472">Membrane</keyword>
<evidence type="ECO:0000256" key="2">
    <source>
        <dbReference type="ARBA" id="ARBA00022588"/>
    </source>
</evidence>
<dbReference type="Proteomes" id="UP001295444">
    <property type="component" value="Chromosome 07"/>
</dbReference>